<gene>
    <name evidence="3" type="ORF">FOF44_17275</name>
</gene>
<evidence type="ECO:0000313" key="4">
    <source>
        <dbReference type="Proteomes" id="UP000319828"/>
    </source>
</evidence>
<dbReference type="RefSeq" id="WP_144389180.1">
    <property type="nucleotide sequence ID" value="NZ_CANNCB010000065.1"/>
</dbReference>
<evidence type="ECO:0000313" key="3">
    <source>
        <dbReference type="EMBL" id="TVO32190.1"/>
    </source>
</evidence>
<reference evidence="3 4" key="1">
    <citation type="submission" date="2019-07" db="EMBL/GenBank/DDBJ databases">
        <title>The draft genome sequence of Vibrio algivorus M1486.</title>
        <authorList>
            <person name="Meng X."/>
        </authorList>
    </citation>
    <scope>NUCLEOTIDE SEQUENCE [LARGE SCALE GENOMIC DNA]</scope>
    <source>
        <strain evidence="3 4">M1486</strain>
    </source>
</reference>
<dbReference type="GO" id="GO:0016787">
    <property type="term" value="F:hydrolase activity"/>
    <property type="evidence" value="ECO:0007669"/>
    <property type="project" value="UniProtKB-KW"/>
</dbReference>
<organism evidence="3 4">
    <name type="scientific">Vibrio algivorus</name>
    <dbReference type="NCBI Taxonomy" id="1667024"/>
    <lineage>
        <taxon>Bacteria</taxon>
        <taxon>Pseudomonadati</taxon>
        <taxon>Pseudomonadota</taxon>
        <taxon>Gammaproteobacteria</taxon>
        <taxon>Vibrionales</taxon>
        <taxon>Vibrionaceae</taxon>
        <taxon>Vibrio</taxon>
    </lineage>
</organism>
<dbReference type="OrthoDB" id="3982782at2"/>
<sequence>MKPWLATLAAAATLISNPLWAADQRDYHYTDGHLHYVNFFQESEGMTKLLAKMDEGNIDHAMISGISLVKKWHKDEPQRPPYYMGDDAKVYWYSATDEIVARAVESLPKEQQSRFHPFLTGFNPTDMNAVDHIELMLKWRPDFWQGIGEVFTRHDDLTALTYGETARADSPALMRVYRLAAKHDLPIMLHSNITSTRVKSPIFLPEMESAVKMNPKTRFIWAHAGTSLSINRRIHMQFLYKEISRMVKTYPNLYIDMSWSLLDDYLLDENGKPDAHWIKLVESYPDRFFIGSDVVGQFDSLPKLASDFDVFLDALPADTANKVARDNFLALLPKKHQSAKNN</sequence>
<keyword evidence="3" id="KW-0378">Hydrolase</keyword>
<evidence type="ECO:0000256" key="1">
    <source>
        <dbReference type="SAM" id="SignalP"/>
    </source>
</evidence>
<dbReference type="AlphaFoldDB" id="A0A557NUU1"/>
<dbReference type="SUPFAM" id="SSF51556">
    <property type="entry name" value="Metallo-dependent hydrolases"/>
    <property type="match status" value="1"/>
</dbReference>
<name>A0A557NUU1_9VIBR</name>
<keyword evidence="1" id="KW-0732">Signal</keyword>
<dbReference type="Proteomes" id="UP000319828">
    <property type="component" value="Unassembled WGS sequence"/>
</dbReference>
<dbReference type="Gene3D" id="3.20.20.140">
    <property type="entry name" value="Metal-dependent hydrolases"/>
    <property type="match status" value="1"/>
</dbReference>
<dbReference type="EMBL" id="VMKJ01000061">
    <property type="protein sequence ID" value="TVO32190.1"/>
    <property type="molecule type" value="Genomic_DNA"/>
</dbReference>
<feature type="domain" description="Amidohydrolase-related" evidence="2">
    <location>
        <begin position="168"/>
        <end position="331"/>
    </location>
</feature>
<protein>
    <submittedName>
        <fullName evidence="3">Amidohydrolase family protein</fullName>
    </submittedName>
</protein>
<feature type="chain" id="PRO_5021891797" evidence="1">
    <location>
        <begin position="22"/>
        <end position="342"/>
    </location>
</feature>
<dbReference type="Pfam" id="PF04909">
    <property type="entry name" value="Amidohydro_2"/>
    <property type="match status" value="1"/>
</dbReference>
<comment type="caution">
    <text evidence="3">The sequence shown here is derived from an EMBL/GenBank/DDBJ whole genome shotgun (WGS) entry which is preliminary data.</text>
</comment>
<evidence type="ECO:0000259" key="2">
    <source>
        <dbReference type="Pfam" id="PF04909"/>
    </source>
</evidence>
<feature type="signal peptide" evidence="1">
    <location>
        <begin position="1"/>
        <end position="21"/>
    </location>
</feature>
<accession>A0A557NUU1</accession>
<dbReference type="InterPro" id="IPR006680">
    <property type="entry name" value="Amidohydro-rel"/>
</dbReference>
<proteinExistence type="predicted"/>
<dbReference type="InterPro" id="IPR032466">
    <property type="entry name" value="Metal_Hydrolase"/>
</dbReference>